<dbReference type="PANTHER" id="PTHR42721:SF3">
    <property type="entry name" value="BETA-D-XYLOSIDASE 5-RELATED"/>
    <property type="match status" value="1"/>
</dbReference>
<dbReference type="InterPro" id="IPR017853">
    <property type="entry name" value="GH"/>
</dbReference>
<keyword evidence="3" id="KW-0378">Hydrolase</keyword>
<dbReference type="InterPro" id="IPR044993">
    <property type="entry name" value="BXL"/>
</dbReference>
<evidence type="ECO:0000256" key="3">
    <source>
        <dbReference type="ARBA" id="ARBA00022801"/>
    </source>
</evidence>
<dbReference type="PRINTS" id="PR00133">
    <property type="entry name" value="GLHYDRLASE3"/>
</dbReference>
<dbReference type="OrthoDB" id="9805821at2"/>
<dbReference type="GO" id="GO:0046556">
    <property type="term" value="F:alpha-L-arabinofuranosidase activity"/>
    <property type="evidence" value="ECO:0007669"/>
    <property type="project" value="TreeGrafter"/>
</dbReference>
<dbReference type="GO" id="GO:0008422">
    <property type="term" value="F:beta-glucosidase activity"/>
    <property type="evidence" value="ECO:0007669"/>
    <property type="project" value="UniProtKB-ARBA"/>
</dbReference>
<keyword evidence="2 4" id="KW-0732">Signal</keyword>
<proteinExistence type="inferred from homology"/>
<dbReference type="Gene3D" id="3.20.20.300">
    <property type="entry name" value="Glycoside hydrolase, family 3, N-terminal domain"/>
    <property type="match status" value="1"/>
</dbReference>
<dbReference type="SUPFAM" id="SSF51445">
    <property type="entry name" value="(Trans)glycosidases"/>
    <property type="match status" value="1"/>
</dbReference>
<organism evidence="6 7">
    <name type="scientific">Granulicella sibirica</name>
    <dbReference type="NCBI Taxonomy" id="2479048"/>
    <lineage>
        <taxon>Bacteria</taxon>
        <taxon>Pseudomonadati</taxon>
        <taxon>Acidobacteriota</taxon>
        <taxon>Terriglobia</taxon>
        <taxon>Terriglobales</taxon>
        <taxon>Acidobacteriaceae</taxon>
        <taxon>Granulicella</taxon>
    </lineage>
</organism>
<evidence type="ECO:0000313" key="7">
    <source>
        <dbReference type="Proteomes" id="UP000289437"/>
    </source>
</evidence>
<dbReference type="SMART" id="SM01217">
    <property type="entry name" value="Fn3_like"/>
    <property type="match status" value="1"/>
</dbReference>
<evidence type="ECO:0000256" key="1">
    <source>
        <dbReference type="ARBA" id="ARBA00005336"/>
    </source>
</evidence>
<keyword evidence="7" id="KW-1185">Reference proteome</keyword>
<reference evidence="6 7" key="1">
    <citation type="submission" date="2018-11" db="EMBL/GenBank/DDBJ databases">
        <authorList>
            <person name="Mardanov A.V."/>
            <person name="Ravin N.V."/>
            <person name="Dedysh S.N."/>
        </authorList>
    </citation>
    <scope>NUCLEOTIDE SEQUENCE [LARGE SCALE GENOMIC DNA]</scope>
    <source>
        <strain evidence="6 7">AF10</strain>
    </source>
</reference>
<comment type="caution">
    <text evidence="6">The sequence shown here is derived from an EMBL/GenBank/DDBJ whole genome shotgun (WGS) entry which is preliminary data.</text>
</comment>
<dbReference type="Proteomes" id="UP000289437">
    <property type="component" value="Unassembled WGS sequence"/>
</dbReference>
<dbReference type="GO" id="GO:0009044">
    <property type="term" value="F:xylan 1,4-beta-xylosidase activity"/>
    <property type="evidence" value="ECO:0007669"/>
    <property type="project" value="InterPro"/>
</dbReference>
<reference evidence="7" key="2">
    <citation type="submission" date="2019-02" db="EMBL/GenBank/DDBJ databases">
        <title>Granulicella sibirica sp. nov., a psychrotolerant acidobacterium isolated from an organic soil layer in forested tundra, West Siberia.</title>
        <authorList>
            <person name="Oshkin I.Y."/>
            <person name="Kulichevskaya I.S."/>
            <person name="Rijpstra W.I.C."/>
            <person name="Sinninghe Damste J.S."/>
            <person name="Rakitin A.L."/>
            <person name="Ravin N.V."/>
            <person name="Dedysh S.N."/>
        </authorList>
    </citation>
    <scope>NUCLEOTIDE SEQUENCE [LARGE SCALE GENOMIC DNA]</scope>
    <source>
        <strain evidence="7">AF10</strain>
    </source>
</reference>
<dbReference type="InterPro" id="IPR013783">
    <property type="entry name" value="Ig-like_fold"/>
</dbReference>
<dbReference type="InterPro" id="IPR036962">
    <property type="entry name" value="Glyco_hydro_3_N_sf"/>
</dbReference>
<evidence type="ECO:0000256" key="2">
    <source>
        <dbReference type="ARBA" id="ARBA00022729"/>
    </source>
</evidence>
<feature type="signal peptide" evidence="4">
    <location>
        <begin position="1"/>
        <end position="21"/>
    </location>
</feature>
<dbReference type="InterPro" id="IPR026891">
    <property type="entry name" value="Fn3-like"/>
</dbReference>
<dbReference type="FunFam" id="2.60.40.10:FF:000495">
    <property type="entry name" value="Periplasmic beta-glucosidase"/>
    <property type="match status" value="1"/>
</dbReference>
<feature type="domain" description="Fibronectin type III-like" evidence="5">
    <location>
        <begin position="635"/>
        <end position="705"/>
    </location>
</feature>
<dbReference type="Gene3D" id="3.40.50.1700">
    <property type="entry name" value="Glycoside hydrolase family 3 C-terminal domain"/>
    <property type="match status" value="1"/>
</dbReference>
<dbReference type="SUPFAM" id="SSF52279">
    <property type="entry name" value="Beta-D-glucan exohydrolase, C-terminal domain"/>
    <property type="match status" value="1"/>
</dbReference>
<dbReference type="Pfam" id="PF14310">
    <property type="entry name" value="Fn3-like"/>
    <property type="match status" value="1"/>
</dbReference>
<dbReference type="InterPro" id="IPR036881">
    <property type="entry name" value="Glyco_hydro_3_C_sf"/>
</dbReference>
<dbReference type="GO" id="GO:0045493">
    <property type="term" value="P:xylan catabolic process"/>
    <property type="evidence" value="ECO:0007669"/>
    <property type="project" value="InterPro"/>
</dbReference>
<dbReference type="InterPro" id="IPR001764">
    <property type="entry name" value="Glyco_hydro_3_N"/>
</dbReference>
<evidence type="ECO:0000313" key="6">
    <source>
        <dbReference type="EMBL" id="RXH54781.1"/>
    </source>
</evidence>
<feature type="chain" id="PRO_5020759638" evidence="4">
    <location>
        <begin position="22"/>
        <end position="723"/>
    </location>
</feature>
<sequence>MRNALAALGLLSACVMASGQAAPVYQDPSKPIEMRIADLVGRLTLEEKAQQLNHLNKGIPRLGIPMWGGWNQTLHGVWSKEPTTLFPAPIAMGATWDPALVHRIADAMSDEGRALYNAKAEGPRSQHGLVYRSPVINISRDPRWGRIQEVFSEDPWLTSRMAVAYVKGLQGEDVNHLKLAATVKHFAVNNVETGRQHLSAEVDERNLMEYWLPHWKAAIMEGHAQSVMSSYNAINGTPDAMNHYLLTDILRKKWGLDGFVTDDLGAVALLTGSRNSNAAEQGQRASEDPVEAAAVAIRAGNDSDDTEFETNIPLAVKRGLLTTKDVDQAVSRVLRVGFRLGAFDPPEKSPYAGISMSVVRSPEHLELSLKAAEESITLLTNQHDFLPLKRDSVHSIAVIGPAGYNGYETGNYYGKPFRKVGPLTGLRDLLGDGVRVQYELGAGFTEAADPAAIARAVELARKSDVAVLFLGTDLHVEAEGRDRRDLNLPGAQEQLMEAVFAANPKTILVLMNAGPLAVTWAHDHLPAVLEGWYPGEAGGTAIARALFGEDNPGGHIPYTMYASLDGVPPQNEYDVSKGYTYLYFKGVPLYPFGHGLSYTHFEYSHLTLSAASVAKTGQVDVSFDLKNVGARAGAEVPQLYTHQAQSGVVQPIKSLRAFERVSLAAGETKRVHFVFPASQLAFYDVHTHGFVVEPGEFRILIGSSSEDIRLKSSLTVVGGVAKK</sequence>
<accession>A0A4Q0SZX1</accession>
<dbReference type="PANTHER" id="PTHR42721">
    <property type="entry name" value="SUGAR HYDROLASE-RELATED"/>
    <property type="match status" value="1"/>
</dbReference>
<dbReference type="AlphaFoldDB" id="A0A4Q0SZX1"/>
<dbReference type="Pfam" id="PF01915">
    <property type="entry name" value="Glyco_hydro_3_C"/>
    <property type="match status" value="1"/>
</dbReference>
<dbReference type="InterPro" id="IPR002772">
    <property type="entry name" value="Glyco_hydro_3_C"/>
</dbReference>
<dbReference type="EMBL" id="RDSM01000003">
    <property type="protein sequence ID" value="RXH54781.1"/>
    <property type="molecule type" value="Genomic_DNA"/>
</dbReference>
<dbReference type="Gene3D" id="2.60.40.10">
    <property type="entry name" value="Immunoglobulins"/>
    <property type="match status" value="1"/>
</dbReference>
<dbReference type="RefSeq" id="WP_128914518.1">
    <property type="nucleotide sequence ID" value="NZ_RDSM01000003.1"/>
</dbReference>
<protein>
    <submittedName>
        <fullName evidence="6">Beta-glucosidase</fullName>
    </submittedName>
</protein>
<gene>
    <name evidence="6" type="ORF">GRAN_3885</name>
</gene>
<evidence type="ECO:0000259" key="5">
    <source>
        <dbReference type="SMART" id="SM01217"/>
    </source>
</evidence>
<dbReference type="GO" id="GO:0031222">
    <property type="term" value="P:arabinan catabolic process"/>
    <property type="evidence" value="ECO:0007669"/>
    <property type="project" value="TreeGrafter"/>
</dbReference>
<evidence type="ECO:0000256" key="4">
    <source>
        <dbReference type="SAM" id="SignalP"/>
    </source>
</evidence>
<name>A0A4Q0SZX1_9BACT</name>
<comment type="similarity">
    <text evidence="1">Belongs to the glycosyl hydrolase 3 family.</text>
</comment>
<dbReference type="Pfam" id="PF00933">
    <property type="entry name" value="Glyco_hydro_3"/>
    <property type="match status" value="1"/>
</dbReference>